<dbReference type="Gene3D" id="3.90.1150.200">
    <property type="match status" value="1"/>
</dbReference>
<dbReference type="SUPFAM" id="SSF159888">
    <property type="entry name" value="YdhG-like"/>
    <property type="match status" value="1"/>
</dbReference>
<evidence type="ECO:0000313" key="3">
    <source>
        <dbReference type="Proteomes" id="UP001139485"/>
    </source>
</evidence>
<sequence>MPKRVDVDDFMHHLDDVQRPHLERLRALSLAADPDVEETVHWNQPAYLKGGVRLWVLQGYKKHCSLRFPTHQFAAHVDEVTAAGHEAGEGFVKLPYDQPLPEDLCARLIGYRLAEFAETGSTWNG</sequence>
<keyword evidence="3" id="KW-1185">Reference proteome</keyword>
<dbReference type="EMBL" id="JAMOIL010000042">
    <property type="protein sequence ID" value="MCM0622644.1"/>
    <property type="molecule type" value="Genomic_DNA"/>
</dbReference>
<organism evidence="2 3">
    <name type="scientific">Nocardioides bruguierae</name>
    <dbReference type="NCBI Taxonomy" id="2945102"/>
    <lineage>
        <taxon>Bacteria</taxon>
        <taxon>Bacillati</taxon>
        <taxon>Actinomycetota</taxon>
        <taxon>Actinomycetes</taxon>
        <taxon>Propionibacteriales</taxon>
        <taxon>Nocardioidaceae</taxon>
        <taxon>Nocardioides</taxon>
    </lineage>
</organism>
<name>A0A9X2IHI7_9ACTN</name>
<feature type="domain" description="YdhG-like" evidence="1">
    <location>
        <begin position="18"/>
        <end position="110"/>
    </location>
</feature>
<comment type="caution">
    <text evidence="2">The sequence shown here is derived from an EMBL/GenBank/DDBJ whole genome shotgun (WGS) entry which is preliminary data.</text>
</comment>
<gene>
    <name evidence="2" type="ORF">M8330_20345</name>
</gene>
<protein>
    <submittedName>
        <fullName evidence="2">DUF1801 domain-containing protein</fullName>
    </submittedName>
</protein>
<accession>A0A9X2IHI7</accession>
<evidence type="ECO:0000313" key="2">
    <source>
        <dbReference type="EMBL" id="MCM0622644.1"/>
    </source>
</evidence>
<evidence type="ECO:0000259" key="1">
    <source>
        <dbReference type="Pfam" id="PF08818"/>
    </source>
</evidence>
<dbReference type="Pfam" id="PF08818">
    <property type="entry name" value="DUF1801"/>
    <property type="match status" value="1"/>
</dbReference>
<dbReference type="Proteomes" id="UP001139485">
    <property type="component" value="Unassembled WGS sequence"/>
</dbReference>
<proteinExistence type="predicted"/>
<dbReference type="RefSeq" id="WP_250054265.1">
    <property type="nucleotide sequence ID" value="NZ_JAMJPH010000019.1"/>
</dbReference>
<reference evidence="2" key="1">
    <citation type="submission" date="2022-05" db="EMBL/GenBank/DDBJ databases">
        <authorList>
            <person name="Tuo L."/>
        </authorList>
    </citation>
    <scope>NUCLEOTIDE SEQUENCE</scope>
    <source>
        <strain evidence="2">BSK12Z-4</strain>
    </source>
</reference>
<dbReference type="InterPro" id="IPR014922">
    <property type="entry name" value="YdhG-like"/>
</dbReference>
<dbReference type="AlphaFoldDB" id="A0A9X2IHI7"/>